<keyword evidence="4" id="KW-1185">Reference proteome</keyword>
<feature type="compositionally biased region" description="Polar residues" evidence="2">
    <location>
        <begin position="80"/>
        <end position="102"/>
    </location>
</feature>
<evidence type="ECO:0000313" key="4">
    <source>
        <dbReference type="Proteomes" id="UP000266673"/>
    </source>
</evidence>
<evidence type="ECO:0000313" key="3">
    <source>
        <dbReference type="EMBL" id="RIB28555.1"/>
    </source>
</evidence>
<comment type="caution">
    <text evidence="3">The sequence shown here is derived from an EMBL/GenBank/DDBJ whole genome shotgun (WGS) entry which is preliminary data.</text>
</comment>
<reference evidence="3 4" key="1">
    <citation type="submission" date="2018-06" db="EMBL/GenBank/DDBJ databases">
        <title>Comparative genomics reveals the genomic features of Rhizophagus irregularis, R. cerebriforme, R. diaphanum and Gigaspora rosea, and their symbiotic lifestyle signature.</title>
        <authorList>
            <person name="Morin E."/>
            <person name="San Clemente H."/>
            <person name="Chen E.C.H."/>
            <person name="De La Providencia I."/>
            <person name="Hainaut M."/>
            <person name="Kuo A."/>
            <person name="Kohler A."/>
            <person name="Murat C."/>
            <person name="Tang N."/>
            <person name="Roy S."/>
            <person name="Loubradou J."/>
            <person name="Henrissat B."/>
            <person name="Grigoriev I.V."/>
            <person name="Corradi N."/>
            <person name="Roux C."/>
            <person name="Martin F.M."/>
        </authorList>
    </citation>
    <scope>NUCLEOTIDE SEQUENCE [LARGE SCALE GENOMIC DNA]</scope>
    <source>
        <strain evidence="3 4">DAOM 194757</strain>
    </source>
</reference>
<protein>
    <submittedName>
        <fullName evidence="3">Uncharacterized protein</fullName>
    </submittedName>
</protein>
<keyword evidence="1" id="KW-0175">Coiled coil</keyword>
<sequence length="138" mass="16016">MADSQTTIASLRELNTKLTVEISELRKKYETKNIEVNVENAKLKQTLKDYEARFANLEHKDEEKAIHIAKLDDEIKEIKQSSTNTSSIENSDSTPEQCQPIRTETKLLEDKEKDDFLDEAYRKSVSDGIRQRNKEKKL</sequence>
<dbReference type="Proteomes" id="UP000266673">
    <property type="component" value="Unassembled WGS sequence"/>
</dbReference>
<dbReference type="OrthoDB" id="2422311at2759"/>
<name>A0A397W1E3_9GLOM</name>
<organism evidence="3 4">
    <name type="scientific">Gigaspora rosea</name>
    <dbReference type="NCBI Taxonomy" id="44941"/>
    <lineage>
        <taxon>Eukaryota</taxon>
        <taxon>Fungi</taxon>
        <taxon>Fungi incertae sedis</taxon>
        <taxon>Mucoromycota</taxon>
        <taxon>Glomeromycotina</taxon>
        <taxon>Glomeromycetes</taxon>
        <taxon>Diversisporales</taxon>
        <taxon>Gigasporaceae</taxon>
        <taxon>Gigaspora</taxon>
    </lineage>
</organism>
<evidence type="ECO:0000256" key="2">
    <source>
        <dbReference type="SAM" id="MobiDB-lite"/>
    </source>
</evidence>
<proteinExistence type="predicted"/>
<evidence type="ECO:0000256" key="1">
    <source>
        <dbReference type="SAM" id="Coils"/>
    </source>
</evidence>
<feature type="coiled-coil region" evidence="1">
    <location>
        <begin position="8"/>
        <end position="60"/>
    </location>
</feature>
<accession>A0A397W1E3</accession>
<dbReference type="AlphaFoldDB" id="A0A397W1E3"/>
<gene>
    <name evidence="3" type="ORF">C2G38_2028457</name>
</gene>
<dbReference type="EMBL" id="QKWP01000062">
    <property type="protein sequence ID" value="RIB28555.1"/>
    <property type="molecule type" value="Genomic_DNA"/>
</dbReference>
<feature type="region of interest" description="Disordered" evidence="2">
    <location>
        <begin position="80"/>
        <end position="105"/>
    </location>
</feature>